<dbReference type="HOGENOM" id="CLU_142057_0_0_10"/>
<dbReference type="EMBL" id="CP002691">
    <property type="protein sequence ID" value="AEE52726.1"/>
    <property type="molecule type" value="Genomic_DNA"/>
</dbReference>
<dbReference type="GO" id="GO:0016020">
    <property type="term" value="C:membrane"/>
    <property type="evidence" value="ECO:0007669"/>
    <property type="project" value="UniProtKB-SubCell"/>
</dbReference>
<evidence type="ECO:0000313" key="6">
    <source>
        <dbReference type="EMBL" id="AEE52726.1"/>
    </source>
</evidence>
<organism evidence="6 7">
    <name type="scientific">Haliscomenobacter hydrossis (strain ATCC 27775 / DSM 1100 / LMG 10767 / O)</name>
    <dbReference type="NCBI Taxonomy" id="760192"/>
    <lineage>
        <taxon>Bacteria</taxon>
        <taxon>Pseudomonadati</taxon>
        <taxon>Bacteroidota</taxon>
        <taxon>Saprospiria</taxon>
        <taxon>Saprospirales</taxon>
        <taxon>Haliscomenobacteraceae</taxon>
        <taxon>Haliscomenobacter</taxon>
    </lineage>
</organism>
<dbReference type="Proteomes" id="UP000008461">
    <property type="component" value="Chromosome"/>
</dbReference>
<keyword evidence="7" id="KW-1185">Reference proteome</keyword>
<gene>
    <name evidence="6" type="ordered locus">Halhy_4897</name>
</gene>
<sequence length="123" mass="13718">MKKINLLYWIITGLFAAFMIFSSYSNLTSSPEALALIGDHLGYPKYIIPFLGAAKILGAIAILIPSFRRIKEWAYAGLCFDLVGAFFSLLKVDGPQPGVFFMLIFIGLLFASYFLWHKKIATA</sequence>
<dbReference type="InterPro" id="IPR016944">
    <property type="entry name" value="UCP030066"/>
</dbReference>
<protein>
    <recommendedName>
        <fullName evidence="8">DoxX family protein</fullName>
    </recommendedName>
</protein>
<reference evidence="6 7" key="1">
    <citation type="journal article" date="2011" name="Stand. Genomic Sci.">
        <title>Complete genome sequence of Haliscomenobacter hydrossis type strain (O).</title>
        <authorList>
            <consortium name="US DOE Joint Genome Institute (JGI-PGF)"/>
            <person name="Daligault H."/>
            <person name="Lapidus A."/>
            <person name="Zeytun A."/>
            <person name="Nolan M."/>
            <person name="Lucas S."/>
            <person name="Del Rio T.G."/>
            <person name="Tice H."/>
            <person name="Cheng J.F."/>
            <person name="Tapia R."/>
            <person name="Han C."/>
            <person name="Goodwin L."/>
            <person name="Pitluck S."/>
            <person name="Liolios K."/>
            <person name="Pagani I."/>
            <person name="Ivanova N."/>
            <person name="Huntemann M."/>
            <person name="Mavromatis K."/>
            <person name="Mikhailova N."/>
            <person name="Pati A."/>
            <person name="Chen A."/>
            <person name="Palaniappan K."/>
            <person name="Land M."/>
            <person name="Hauser L."/>
            <person name="Brambilla E.M."/>
            <person name="Rohde M."/>
            <person name="Verbarg S."/>
            <person name="Goker M."/>
            <person name="Bristow J."/>
            <person name="Eisen J.A."/>
            <person name="Markowitz V."/>
            <person name="Hugenholtz P."/>
            <person name="Kyrpides N.C."/>
            <person name="Klenk H.P."/>
            <person name="Woyke T."/>
        </authorList>
    </citation>
    <scope>NUCLEOTIDE SEQUENCE [LARGE SCALE GENOMIC DNA]</scope>
    <source>
        <strain evidence="7">ATCC 27775 / DSM 1100 / LMG 10767 / O</strain>
    </source>
</reference>
<accession>F4L017</accession>
<dbReference type="Pfam" id="PF13564">
    <property type="entry name" value="DoxX_2"/>
    <property type="match status" value="1"/>
</dbReference>
<comment type="subcellular location">
    <subcellularLocation>
        <location evidence="1">Membrane</location>
        <topology evidence="1">Multi-pass membrane protein</topology>
    </subcellularLocation>
</comment>
<keyword evidence="4 5" id="KW-0472">Membrane</keyword>
<evidence type="ECO:0000256" key="2">
    <source>
        <dbReference type="ARBA" id="ARBA00022692"/>
    </source>
</evidence>
<proteinExistence type="predicted"/>
<evidence type="ECO:0000313" key="7">
    <source>
        <dbReference type="Proteomes" id="UP000008461"/>
    </source>
</evidence>
<dbReference type="RefSeq" id="WP_013767263.1">
    <property type="nucleotide sequence ID" value="NC_015510.1"/>
</dbReference>
<dbReference type="eggNOG" id="ENOG5031BQE">
    <property type="taxonomic scope" value="Bacteria"/>
</dbReference>
<evidence type="ECO:0000256" key="1">
    <source>
        <dbReference type="ARBA" id="ARBA00004141"/>
    </source>
</evidence>
<feature type="transmembrane region" description="Helical" evidence="5">
    <location>
        <begin position="98"/>
        <end position="116"/>
    </location>
</feature>
<feature type="transmembrane region" description="Helical" evidence="5">
    <location>
        <begin position="46"/>
        <end position="66"/>
    </location>
</feature>
<feature type="transmembrane region" description="Helical" evidence="5">
    <location>
        <begin position="7"/>
        <end position="26"/>
    </location>
</feature>
<dbReference type="InterPro" id="IPR032808">
    <property type="entry name" value="DoxX"/>
</dbReference>
<evidence type="ECO:0008006" key="8">
    <source>
        <dbReference type="Google" id="ProtNLM"/>
    </source>
</evidence>
<dbReference type="PIRSF" id="PIRSF030066">
    <property type="entry name" value="UCP030066"/>
    <property type="match status" value="1"/>
</dbReference>
<dbReference type="OrthoDB" id="7960583at2"/>
<name>F4L017_HALH1</name>
<dbReference type="KEGG" id="hhy:Halhy_4897"/>
<dbReference type="STRING" id="760192.Halhy_4897"/>
<keyword evidence="2 5" id="KW-0812">Transmembrane</keyword>
<feature type="transmembrane region" description="Helical" evidence="5">
    <location>
        <begin position="73"/>
        <end position="92"/>
    </location>
</feature>
<dbReference type="AlphaFoldDB" id="F4L017"/>
<evidence type="ECO:0000256" key="3">
    <source>
        <dbReference type="ARBA" id="ARBA00022989"/>
    </source>
</evidence>
<reference key="2">
    <citation type="submission" date="2011-04" db="EMBL/GenBank/DDBJ databases">
        <title>Complete sequence of chromosome of Haliscomenobacter hydrossis DSM 1100.</title>
        <authorList>
            <consortium name="US DOE Joint Genome Institute (JGI-PGF)"/>
            <person name="Lucas S."/>
            <person name="Han J."/>
            <person name="Lapidus A."/>
            <person name="Bruce D."/>
            <person name="Goodwin L."/>
            <person name="Pitluck S."/>
            <person name="Peters L."/>
            <person name="Kyrpides N."/>
            <person name="Mavromatis K."/>
            <person name="Ivanova N."/>
            <person name="Ovchinnikova G."/>
            <person name="Pagani I."/>
            <person name="Daligault H."/>
            <person name="Detter J.C."/>
            <person name="Han C."/>
            <person name="Land M."/>
            <person name="Hauser L."/>
            <person name="Markowitz V."/>
            <person name="Cheng J.-F."/>
            <person name="Hugenholtz P."/>
            <person name="Woyke T."/>
            <person name="Wu D."/>
            <person name="Verbarg S."/>
            <person name="Frueling A."/>
            <person name="Brambilla E."/>
            <person name="Klenk H.-P."/>
            <person name="Eisen J.A."/>
        </authorList>
    </citation>
    <scope>NUCLEOTIDE SEQUENCE</scope>
    <source>
        <strain>DSM 1100</strain>
    </source>
</reference>
<keyword evidence="3 5" id="KW-1133">Transmembrane helix</keyword>
<evidence type="ECO:0000256" key="4">
    <source>
        <dbReference type="ARBA" id="ARBA00023136"/>
    </source>
</evidence>
<evidence type="ECO:0000256" key="5">
    <source>
        <dbReference type="SAM" id="Phobius"/>
    </source>
</evidence>